<proteinExistence type="predicted"/>
<gene>
    <name evidence="2" type="ORF">SAMN05661096_00883</name>
</gene>
<feature type="domain" description="HTH cro/C1-type" evidence="1">
    <location>
        <begin position="70"/>
        <end position="123"/>
    </location>
</feature>
<dbReference type="STRING" id="1028.SAMN05661096_00883"/>
<dbReference type="Proteomes" id="UP000193804">
    <property type="component" value="Unassembled WGS sequence"/>
</dbReference>
<dbReference type="Gene3D" id="1.10.260.40">
    <property type="entry name" value="lambda repressor-like DNA-binding domains"/>
    <property type="match status" value="1"/>
</dbReference>
<evidence type="ECO:0000259" key="1">
    <source>
        <dbReference type="PROSITE" id="PS50943"/>
    </source>
</evidence>
<dbReference type="GO" id="GO:0001046">
    <property type="term" value="F:core promoter sequence-specific DNA binding"/>
    <property type="evidence" value="ECO:0007669"/>
    <property type="project" value="TreeGrafter"/>
</dbReference>
<dbReference type="EMBL" id="FXAW01000001">
    <property type="protein sequence ID" value="SMG16772.1"/>
    <property type="molecule type" value="Genomic_DNA"/>
</dbReference>
<sequence>MVEQLPYPKEIIKPIRNEADYDAALSKIEKLMDAVPGTPEYDLLEVLSLLVEKYEDDHYVFDLPSPIEAIKYVMEEENLSPTDLGKIVGGKSMASLILNRKRKLSLNMIRKLSQELKIPEKVLVQDYELA</sequence>
<dbReference type="PANTHER" id="PTHR40455">
    <property type="entry name" value="ANTITOXIN HIGA"/>
    <property type="match status" value="1"/>
</dbReference>
<dbReference type="SMART" id="SM00530">
    <property type="entry name" value="HTH_XRE"/>
    <property type="match status" value="1"/>
</dbReference>
<dbReference type="AlphaFoldDB" id="A0A1X7INZ1"/>
<dbReference type="InterPro" id="IPR039060">
    <property type="entry name" value="Antitox_HigA"/>
</dbReference>
<organism evidence="2 3">
    <name type="scientific">Marivirga sericea</name>
    <dbReference type="NCBI Taxonomy" id="1028"/>
    <lineage>
        <taxon>Bacteria</taxon>
        <taxon>Pseudomonadati</taxon>
        <taxon>Bacteroidota</taxon>
        <taxon>Cytophagia</taxon>
        <taxon>Cytophagales</taxon>
        <taxon>Marivirgaceae</taxon>
        <taxon>Marivirga</taxon>
    </lineage>
</organism>
<dbReference type="SUPFAM" id="SSF47413">
    <property type="entry name" value="lambda repressor-like DNA-binding domains"/>
    <property type="match status" value="1"/>
</dbReference>
<protein>
    <submittedName>
        <fullName evidence="2">HTH-type transcriptional regulator / antitoxin HigA</fullName>
    </submittedName>
</protein>
<name>A0A1X7INZ1_9BACT</name>
<dbReference type="RefSeq" id="WP_245830817.1">
    <property type="nucleotide sequence ID" value="NZ_FXAW01000001.1"/>
</dbReference>
<evidence type="ECO:0000313" key="3">
    <source>
        <dbReference type="Proteomes" id="UP000193804"/>
    </source>
</evidence>
<dbReference type="InterPro" id="IPR010982">
    <property type="entry name" value="Lambda_DNA-bd_dom_sf"/>
</dbReference>
<dbReference type="InterPro" id="IPR001387">
    <property type="entry name" value="Cro/C1-type_HTH"/>
</dbReference>
<keyword evidence="3" id="KW-1185">Reference proteome</keyword>
<reference evidence="3" key="1">
    <citation type="submission" date="2017-04" db="EMBL/GenBank/DDBJ databases">
        <authorList>
            <person name="Varghese N."/>
            <person name="Submissions S."/>
        </authorList>
    </citation>
    <scope>NUCLEOTIDE SEQUENCE [LARGE SCALE GENOMIC DNA]</scope>
    <source>
        <strain evidence="3">DSM 4125</strain>
    </source>
</reference>
<dbReference type="GO" id="GO:0006355">
    <property type="term" value="P:regulation of DNA-templated transcription"/>
    <property type="evidence" value="ECO:0007669"/>
    <property type="project" value="InterPro"/>
</dbReference>
<evidence type="ECO:0000313" key="2">
    <source>
        <dbReference type="EMBL" id="SMG16772.1"/>
    </source>
</evidence>
<dbReference type="PANTHER" id="PTHR40455:SF1">
    <property type="entry name" value="ANTITOXIN HIGA"/>
    <property type="match status" value="1"/>
</dbReference>
<dbReference type="PROSITE" id="PS50943">
    <property type="entry name" value="HTH_CROC1"/>
    <property type="match status" value="1"/>
</dbReference>
<accession>A0A1X7INZ1</accession>